<dbReference type="KEGG" id="lbc:LACBIDRAFT_330145"/>
<dbReference type="HOGENOM" id="CLU_1277806_0_0_1"/>
<proteinExistence type="predicted"/>
<dbReference type="GeneID" id="6079888"/>
<protein>
    <submittedName>
        <fullName evidence="2">Predicted protein</fullName>
    </submittedName>
</protein>
<name>B0DKF9_LACBS</name>
<evidence type="ECO:0000256" key="1">
    <source>
        <dbReference type="SAM" id="MobiDB-lite"/>
    </source>
</evidence>
<dbReference type="Proteomes" id="UP000001194">
    <property type="component" value="Unassembled WGS sequence"/>
</dbReference>
<dbReference type="AlphaFoldDB" id="B0DKF9"/>
<dbReference type="InParanoid" id="B0DKF9"/>
<dbReference type="RefSeq" id="XP_001884328.1">
    <property type="nucleotide sequence ID" value="XM_001884293.1"/>
</dbReference>
<gene>
    <name evidence="2" type="ORF">LACBIDRAFT_330145</name>
</gene>
<reference evidence="2 3" key="1">
    <citation type="journal article" date="2008" name="Nature">
        <title>The genome of Laccaria bicolor provides insights into mycorrhizal symbiosis.</title>
        <authorList>
            <person name="Martin F."/>
            <person name="Aerts A."/>
            <person name="Ahren D."/>
            <person name="Brun A."/>
            <person name="Danchin E.G.J."/>
            <person name="Duchaussoy F."/>
            <person name="Gibon J."/>
            <person name="Kohler A."/>
            <person name="Lindquist E."/>
            <person name="Pereda V."/>
            <person name="Salamov A."/>
            <person name="Shapiro H.J."/>
            <person name="Wuyts J."/>
            <person name="Blaudez D."/>
            <person name="Buee M."/>
            <person name="Brokstein P."/>
            <person name="Canbaeck B."/>
            <person name="Cohen D."/>
            <person name="Courty P.E."/>
            <person name="Coutinho P.M."/>
            <person name="Delaruelle C."/>
            <person name="Detter J.C."/>
            <person name="Deveau A."/>
            <person name="DiFazio S."/>
            <person name="Duplessis S."/>
            <person name="Fraissinet-Tachet L."/>
            <person name="Lucic E."/>
            <person name="Frey-Klett P."/>
            <person name="Fourrey C."/>
            <person name="Feussner I."/>
            <person name="Gay G."/>
            <person name="Grimwood J."/>
            <person name="Hoegger P.J."/>
            <person name="Jain P."/>
            <person name="Kilaru S."/>
            <person name="Labbe J."/>
            <person name="Lin Y.C."/>
            <person name="Legue V."/>
            <person name="Le Tacon F."/>
            <person name="Marmeisse R."/>
            <person name="Melayah D."/>
            <person name="Montanini B."/>
            <person name="Muratet M."/>
            <person name="Nehls U."/>
            <person name="Niculita-Hirzel H."/>
            <person name="Oudot-Le Secq M.P."/>
            <person name="Peter M."/>
            <person name="Quesneville H."/>
            <person name="Rajashekar B."/>
            <person name="Reich M."/>
            <person name="Rouhier N."/>
            <person name="Schmutz J."/>
            <person name="Yin T."/>
            <person name="Chalot M."/>
            <person name="Henrissat B."/>
            <person name="Kuees U."/>
            <person name="Lucas S."/>
            <person name="Van de Peer Y."/>
            <person name="Podila G.K."/>
            <person name="Polle A."/>
            <person name="Pukkila P.J."/>
            <person name="Richardson P.M."/>
            <person name="Rouze P."/>
            <person name="Sanders I.R."/>
            <person name="Stajich J.E."/>
            <person name="Tunlid A."/>
            <person name="Tuskan G."/>
            <person name="Grigoriev I.V."/>
        </authorList>
    </citation>
    <scope>NUCLEOTIDE SEQUENCE [LARGE SCALE GENOMIC DNA]</scope>
    <source>
        <strain evidence="3">S238N-H82 / ATCC MYA-4686</strain>
    </source>
</reference>
<sequence length="216" mass="23197">MSGARQKGAHLRLVHLCDAIYAIEDCANTDCWSEVTSRVTEHCITRVHNTGSNTAPFPPARNGRKIKASMMAGAHGVHFTGRPIFMNVAADLVLNGATVEGVHFRDAIEGSEGEEIEVDYLEHSSGLRMDGSGQHVNVGGAVRYIPAGQHGVAPVSSRVQKADINAHMFKNLRDSEINGGQFTNVAGNMDYVGASESAPSHSQGITAPDTYDRRRT</sequence>
<dbReference type="EMBL" id="DS547115">
    <property type="protein sequence ID" value="EDR04938.1"/>
    <property type="molecule type" value="Genomic_DNA"/>
</dbReference>
<feature type="region of interest" description="Disordered" evidence="1">
    <location>
        <begin position="194"/>
        <end position="216"/>
    </location>
</feature>
<accession>B0DKF9</accession>
<keyword evidence="3" id="KW-1185">Reference proteome</keyword>
<evidence type="ECO:0000313" key="2">
    <source>
        <dbReference type="EMBL" id="EDR04938.1"/>
    </source>
</evidence>
<organism evidence="3">
    <name type="scientific">Laccaria bicolor (strain S238N-H82 / ATCC MYA-4686)</name>
    <name type="common">Bicoloured deceiver</name>
    <name type="synonym">Laccaria laccata var. bicolor</name>
    <dbReference type="NCBI Taxonomy" id="486041"/>
    <lineage>
        <taxon>Eukaryota</taxon>
        <taxon>Fungi</taxon>
        <taxon>Dikarya</taxon>
        <taxon>Basidiomycota</taxon>
        <taxon>Agaricomycotina</taxon>
        <taxon>Agaricomycetes</taxon>
        <taxon>Agaricomycetidae</taxon>
        <taxon>Agaricales</taxon>
        <taxon>Agaricineae</taxon>
        <taxon>Hydnangiaceae</taxon>
        <taxon>Laccaria</taxon>
    </lineage>
</organism>
<evidence type="ECO:0000313" key="3">
    <source>
        <dbReference type="Proteomes" id="UP000001194"/>
    </source>
</evidence>